<gene>
    <name evidence="1" type="ORF">GDO54_012256</name>
</gene>
<protein>
    <submittedName>
        <fullName evidence="1">Uncharacterized protein</fullName>
    </submittedName>
</protein>
<accession>A0AAV3A5V6</accession>
<dbReference type="Proteomes" id="UP001181693">
    <property type="component" value="Unassembled WGS sequence"/>
</dbReference>
<dbReference type="EMBL" id="DYDO01000005">
    <property type="protein sequence ID" value="DBA24626.1"/>
    <property type="molecule type" value="Genomic_DNA"/>
</dbReference>
<dbReference type="AlphaFoldDB" id="A0AAV3A5V6"/>
<comment type="caution">
    <text evidence="1">The sequence shown here is derived from an EMBL/GenBank/DDBJ whole genome shotgun (WGS) entry which is preliminary data.</text>
</comment>
<organism evidence="1 2">
    <name type="scientific">Pyxicephalus adspersus</name>
    <name type="common">African bullfrog</name>
    <dbReference type="NCBI Taxonomy" id="30357"/>
    <lineage>
        <taxon>Eukaryota</taxon>
        <taxon>Metazoa</taxon>
        <taxon>Chordata</taxon>
        <taxon>Craniata</taxon>
        <taxon>Vertebrata</taxon>
        <taxon>Euteleostomi</taxon>
        <taxon>Amphibia</taxon>
        <taxon>Batrachia</taxon>
        <taxon>Anura</taxon>
        <taxon>Neobatrachia</taxon>
        <taxon>Ranoidea</taxon>
        <taxon>Pyxicephalidae</taxon>
        <taxon>Pyxicephalinae</taxon>
        <taxon>Pyxicephalus</taxon>
    </lineage>
</organism>
<reference evidence="1" key="1">
    <citation type="thesis" date="2020" institute="ProQuest LLC" country="789 East Eisenhower Parkway, Ann Arbor, MI, USA">
        <title>Comparative Genomics and Chromosome Evolution.</title>
        <authorList>
            <person name="Mudd A.B."/>
        </authorList>
    </citation>
    <scope>NUCLEOTIDE SEQUENCE</scope>
    <source>
        <strain evidence="1">1538</strain>
        <tissue evidence="1">Blood</tissue>
    </source>
</reference>
<name>A0AAV3A5V6_PYXAD</name>
<evidence type="ECO:0000313" key="1">
    <source>
        <dbReference type="EMBL" id="DBA24626.1"/>
    </source>
</evidence>
<evidence type="ECO:0000313" key="2">
    <source>
        <dbReference type="Proteomes" id="UP001181693"/>
    </source>
</evidence>
<keyword evidence="2" id="KW-1185">Reference proteome</keyword>
<sequence length="111" mass="12928">MSLFQLHIKRSKTLPFNMSPKCNFPGALLKVHFKDSYTITSVRISNFGVAGNLRESVAELMEDLLKLVFTCFKIVQERKVSMVTITCYCITVKMLFSYYRQLICFIFSFFN</sequence>
<proteinExistence type="predicted"/>